<feature type="region of interest" description="Disordered" evidence="4">
    <location>
        <begin position="112"/>
        <end position="138"/>
    </location>
</feature>
<evidence type="ECO:0000256" key="4">
    <source>
        <dbReference type="SAM" id="MobiDB-lite"/>
    </source>
</evidence>
<dbReference type="EMBL" id="CP049056">
    <property type="protein sequence ID" value="QIE54694.1"/>
    <property type="molecule type" value="Genomic_DNA"/>
</dbReference>
<dbReference type="Proteomes" id="UP000503336">
    <property type="component" value="Chromosome"/>
</dbReference>
<dbReference type="AlphaFoldDB" id="A0A7L5BXS9"/>
<dbReference type="PANTHER" id="PTHR12815:SF42">
    <property type="entry name" value="BACTERIAL SURFACE ANTIGEN (D15) DOMAIN-CONTAINING PROTEIN"/>
    <property type="match status" value="1"/>
</dbReference>
<gene>
    <name evidence="7" type="ORF">G5B40_04100</name>
</gene>
<dbReference type="RefSeq" id="WP_165095362.1">
    <property type="nucleotide sequence ID" value="NZ_CP049056.1"/>
</dbReference>
<keyword evidence="8" id="KW-1185">Reference proteome</keyword>
<dbReference type="Pfam" id="PF01103">
    <property type="entry name" value="Omp85"/>
    <property type="match status" value="1"/>
</dbReference>
<evidence type="ECO:0000313" key="8">
    <source>
        <dbReference type="Proteomes" id="UP000503336"/>
    </source>
</evidence>
<evidence type="ECO:0000256" key="5">
    <source>
        <dbReference type="SAM" id="SignalP"/>
    </source>
</evidence>
<keyword evidence="5" id="KW-0732">Signal</keyword>
<dbReference type="PANTHER" id="PTHR12815">
    <property type="entry name" value="SORTING AND ASSEMBLY MACHINERY SAMM50 PROTEIN FAMILY MEMBER"/>
    <property type="match status" value="1"/>
</dbReference>
<evidence type="ECO:0000259" key="6">
    <source>
        <dbReference type="Pfam" id="PF01103"/>
    </source>
</evidence>
<feature type="signal peptide" evidence="5">
    <location>
        <begin position="1"/>
        <end position="19"/>
    </location>
</feature>
<comment type="subcellular location">
    <subcellularLocation>
        <location evidence="1">Membrane</location>
    </subcellularLocation>
</comment>
<dbReference type="GO" id="GO:0019867">
    <property type="term" value="C:outer membrane"/>
    <property type="evidence" value="ECO:0007669"/>
    <property type="project" value="InterPro"/>
</dbReference>
<keyword evidence="2" id="KW-1134">Transmembrane beta strand</keyword>
<dbReference type="PROSITE" id="PS51257">
    <property type="entry name" value="PROKAR_LIPOPROTEIN"/>
    <property type="match status" value="1"/>
</dbReference>
<dbReference type="Gene3D" id="3.10.20.310">
    <property type="entry name" value="membrane protein fhac"/>
    <property type="match status" value="1"/>
</dbReference>
<proteinExistence type="predicted"/>
<sequence length="635" mass="67450">MIRPGATLRLIPLIGLVLAACSDDPIVAEVEFERPETAVEYDVELNGVENENAAELIGKALELYRQQEKGAQSVAFLRRRAEGDIPTVLKIMRSYGYFEAQTEVKVFAPEDRPAPEVEETAAAAPAAASRPDADEDEAAPPRALVRLNVDANSQYLLAAHRFLLVETGAGAAPVHPDARTLGSPVGEAARAAGILAAEDKAVDRLRAGGRPYATLIGRDAVADPERDELEVETTIATGGPYGFGQVSYEGLETVNAAYLDTYIPFQEGDPADPAKLTEFQRALLDTGLFDAGSASLPDEPPAGELAPVLVTLEEAKPQTVSAGALYSTDAGPAVTGGYQHRNLFGSNETLTLDALLGLEEQSLEARLREPQWRRPGQDLVFGLELRHIDDDAYEEYGGTFTGGLERELSEQLTVGAGGLVELSQITDDDGTEVSKLAGVPMFADYDGANDKLDPSKGVRARLAVTPFAGYVGDDPASFMVVDGTASTYFDLTGERKYILAARGRLGSVIAGDLDTVAANHRLYSGGGGSVRGYKERFIGPLDSDGDPTGGLSVAELGVELRARVAEAIGVVGFVDSGTVSTELFPAFDEGVQVAVGGGVRYFSPVGPLRLDVGFPVNPRKEDDFFQFYISIGQAF</sequence>
<keyword evidence="3" id="KW-0472">Membrane</keyword>
<dbReference type="InterPro" id="IPR039910">
    <property type="entry name" value="D15-like"/>
</dbReference>
<dbReference type="InterPro" id="IPR000184">
    <property type="entry name" value="Bac_surfAg_D15"/>
</dbReference>
<name>A0A7L5BXS9_9RHOB</name>
<evidence type="ECO:0000313" key="7">
    <source>
        <dbReference type="EMBL" id="QIE54694.1"/>
    </source>
</evidence>
<dbReference type="Gene3D" id="2.40.160.50">
    <property type="entry name" value="membrane protein fhac: a member of the omp85/tpsb transporter family"/>
    <property type="match status" value="1"/>
</dbReference>
<evidence type="ECO:0000256" key="2">
    <source>
        <dbReference type="ARBA" id="ARBA00022452"/>
    </source>
</evidence>
<organism evidence="7 8">
    <name type="scientific">Pikeienuella piscinae</name>
    <dbReference type="NCBI Taxonomy" id="2748098"/>
    <lineage>
        <taxon>Bacteria</taxon>
        <taxon>Pseudomonadati</taxon>
        <taxon>Pseudomonadota</taxon>
        <taxon>Alphaproteobacteria</taxon>
        <taxon>Rhodobacterales</taxon>
        <taxon>Paracoccaceae</taxon>
        <taxon>Pikeienuella</taxon>
    </lineage>
</organism>
<keyword evidence="2" id="KW-0812">Transmembrane</keyword>
<accession>A0A7L5BXS9</accession>
<evidence type="ECO:0000256" key="3">
    <source>
        <dbReference type="ARBA" id="ARBA00023136"/>
    </source>
</evidence>
<reference evidence="7 8" key="1">
    <citation type="submission" date="2020-02" db="EMBL/GenBank/DDBJ databases">
        <title>complete genome sequence of Rhodobacteraceae bacterium.</title>
        <authorList>
            <person name="Park J."/>
            <person name="Kim Y.-S."/>
            <person name="Kim K.-H."/>
        </authorList>
    </citation>
    <scope>NUCLEOTIDE SEQUENCE [LARGE SCALE GENOMIC DNA]</scope>
    <source>
        <strain evidence="7 8">RR4-56</strain>
    </source>
</reference>
<feature type="compositionally biased region" description="Low complexity" evidence="4">
    <location>
        <begin position="120"/>
        <end position="130"/>
    </location>
</feature>
<protein>
    <submittedName>
        <fullName evidence="7">BamA/TamA family outer membrane protein</fullName>
    </submittedName>
</protein>
<evidence type="ECO:0000256" key="1">
    <source>
        <dbReference type="ARBA" id="ARBA00004370"/>
    </source>
</evidence>
<feature type="chain" id="PRO_5029697241" evidence="5">
    <location>
        <begin position="20"/>
        <end position="635"/>
    </location>
</feature>
<dbReference type="KEGG" id="hdh:G5B40_04100"/>
<feature type="domain" description="Bacterial surface antigen (D15)" evidence="6">
    <location>
        <begin position="342"/>
        <end position="635"/>
    </location>
</feature>